<comment type="miscellaneous">
    <text evidence="10">In the RecBCD complex, RecB has a slow 3'-5' helicase, an exonuclease activity and loads RecA onto ssDNA, RecD has a fast 5'-3' helicase activity, while RecC stimulates the ATPase and processivity of the RecB helicase and contributes to recognition of the Chi site.</text>
</comment>
<evidence type="ECO:0000259" key="11">
    <source>
        <dbReference type="Pfam" id="PF17946"/>
    </source>
</evidence>
<keyword evidence="1 10" id="KW-0540">Nuclease</keyword>
<dbReference type="Gene3D" id="1.10.10.160">
    <property type="match status" value="1"/>
</dbReference>
<dbReference type="Proteomes" id="UP001317322">
    <property type="component" value="Chromosome"/>
</dbReference>
<comment type="similarity">
    <text evidence="10">Belongs to the RecC family.</text>
</comment>
<evidence type="ECO:0000313" key="13">
    <source>
        <dbReference type="Proteomes" id="UP001317322"/>
    </source>
</evidence>
<dbReference type="Gene3D" id="3.40.50.10930">
    <property type="match status" value="1"/>
</dbReference>
<keyword evidence="2 10" id="KW-0547">Nucleotide-binding</keyword>
<evidence type="ECO:0000256" key="3">
    <source>
        <dbReference type="ARBA" id="ARBA00022763"/>
    </source>
</evidence>
<accession>A0ABY5K504</accession>
<feature type="domain" description="RecC C-terminal" evidence="11">
    <location>
        <begin position="845"/>
        <end position="1073"/>
    </location>
</feature>
<keyword evidence="9 10" id="KW-0234">DNA repair</keyword>
<keyword evidence="5 10" id="KW-0347">Helicase</keyword>
<evidence type="ECO:0000256" key="8">
    <source>
        <dbReference type="ARBA" id="ARBA00023125"/>
    </source>
</evidence>
<evidence type="ECO:0000256" key="4">
    <source>
        <dbReference type="ARBA" id="ARBA00022801"/>
    </source>
</evidence>
<protein>
    <recommendedName>
        <fullName evidence="10">RecBCD enzyme subunit RecC</fullName>
    </recommendedName>
    <alternativeName>
        <fullName evidence="10">Exonuclease V subunit RecC</fullName>
        <shortName evidence="10">ExoV subunit RecC</shortName>
    </alternativeName>
    <alternativeName>
        <fullName evidence="10">Helicase/nuclease RecBCD subunit RecC</fullName>
    </alternativeName>
</protein>
<comment type="subunit">
    <text evidence="10">Heterotrimer of RecB, RecC and RecD. All subunits contribute to DNA-binding.</text>
</comment>
<keyword evidence="13" id="KW-1185">Reference proteome</keyword>
<keyword evidence="7 10" id="KW-0067">ATP-binding</keyword>
<dbReference type="InterPro" id="IPR006697">
    <property type="entry name" value="RecC"/>
</dbReference>
<evidence type="ECO:0000256" key="7">
    <source>
        <dbReference type="ARBA" id="ARBA00022840"/>
    </source>
</evidence>
<dbReference type="Gene3D" id="3.40.50.300">
    <property type="entry name" value="P-loop containing nucleotide triphosphate hydrolases"/>
    <property type="match status" value="2"/>
</dbReference>
<name>A0ABY5K504_9CELL</name>
<evidence type="ECO:0000256" key="6">
    <source>
        <dbReference type="ARBA" id="ARBA00022839"/>
    </source>
</evidence>
<keyword evidence="6 10" id="KW-0269">Exonuclease</keyword>
<dbReference type="Pfam" id="PF17946">
    <property type="entry name" value="RecC_C"/>
    <property type="match status" value="1"/>
</dbReference>
<dbReference type="InterPro" id="IPR027417">
    <property type="entry name" value="P-loop_NTPase"/>
</dbReference>
<organism evidence="12 13">
    <name type="scientific">Cellulomonas wangsupingiae</name>
    <dbReference type="NCBI Taxonomy" id="2968085"/>
    <lineage>
        <taxon>Bacteria</taxon>
        <taxon>Bacillati</taxon>
        <taxon>Actinomycetota</taxon>
        <taxon>Actinomycetes</taxon>
        <taxon>Micrococcales</taxon>
        <taxon>Cellulomonadaceae</taxon>
        <taxon>Cellulomonas</taxon>
    </lineage>
</organism>
<dbReference type="InterPro" id="IPR011335">
    <property type="entry name" value="Restrct_endonuc-II-like"/>
</dbReference>
<evidence type="ECO:0000313" key="12">
    <source>
        <dbReference type="EMBL" id="UUI63996.1"/>
    </source>
</evidence>
<dbReference type="EMBL" id="CP101989">
    <property type="protein sequence ID" value="UUI63996.1"/>
    <property type="molecule type" value="Genomic_DNA"/>
</dbReference>
<dbReference type="InterPro" id="IPR041500">
    <property type="entry name" value="RecC_C"/>
</dbReference>
<gene>
    <name evidence="10 12" type="primary">recC</name>
    <name evidence="12" type="ORF">NP075_12735</name>
</gene>
<dbReference type="PANTHER" id="PTHR30591">
    <property type="entry name" value="RECBCD ENZYME SUBUNIT RECC"/>
    <property type="match status" value="1"/>
</dbReference>
<evidence type="ECO:0000256" key="9">
    <source>
        <dbReference type="ARBA" id="ARBA00023204"/>
    </source>
</evidence>
<dbReference type="GO" id="GO:0008854">
    <property type="term" value="F:exodeoxyribonuclease V activity"/>
    <property type="evidence" value="ECO:0007669"/>
    <property type="project" value="UniProtKB-EC"/>
</dbReference>
<keyword evidence="3 10" id="KW-0227">DNA damage</keyword>
<dbReference type="SUPFAM" id="SSF52980">
    <property type="entry name" value="Restriction endonuclease-like"/>
    <property type="match status" value="1"/>
</dbReference>
<evidence type="ECO:0000256" key="1">
    <source>
        <dbReference type="ARBA" id="ARBA00022722"/>
    </source>
</evidence>
<evidence type="ECO:0000256" key="5">
    <source>
        <dbReference type="ARBA" id="ARBA00022806"/>
    </source>
</evidence>
<keyword evidence="8 10" id="KW-0238">DNA-binding</keyword>
<dbReference type="PANTHER" id="PTHR30591:SF1">
    <property type="entry name" value="RECBCD ENZYME SUBUNIT RECC"/>
    <property type="match status" value="1"/>
</dbReference>
<dbReference type="HAMAP" id="MF_01486">
    <property type="entry name" value="RecC"/>
    <property type="match status" value="1"/>
</dbReference>
<dbReference type="PIRSF" id="PIRSF000980">
    <property type="entry name" value="RecC"/>
    <property type="match status" value="1"/>
</dbReference>
<dbReference type="SUPFAM" id="SSF52540">
    <property type="entry name" value="P-loop containing nucleoside triphosphate hydrolases"/>
    <property type="match status" value="2"/>
</dbReference>
<dbReference type="InterPro" id="IPR013986">
    <property type="entry name" value="DExx_box_DNA_helicase_dom_sf"/>
</dbReference>
<sequence>MTAAGRGRSGTTGAAGPLRVHTSERADVLVDALGDLLTHLPAGTDPFAREVVAVPTRGVERWVAQRLSHRLGAGPDGEAGVSARIDFDPPARLVARAVADATGTSRDDDPWEPERLVWHVLRAVDDAVAQAMTWAGPLARHLTDEPGARDDVRAGRRLRLARRLAGAFAAYAAQRPSLVVAWAAGRDDDGAGAPLPADVAWQAPLWRAVRAAAATPSPAELLADAVAALRTDPDRVDLPSRLSVLGPTRLPRAHVDVLTALAVHRDVHLWLPHPSAALWQRAQRHATTDAAGVAPRRRAVPTIAVHPLLASAARDATELGLRLAAVGADVTHHPAPAPAATVLGALQAALRADERPAGRTAVGPDDRSIQVHACHGRGRQVEVLREAVLGVLADDPTLQPRDVVVLCPDVEAFAPLVVAAFGGAATPGEPDDAGAPGGARPAVHPGRTLRVRVADRAPARTNPLLRVLAELLALAGSRVTASGVVDLAGLPAVRRRFGFDDADLERVRGWALESGVRWGEDQVRRARYGLGAVAQGTWRTATDRLLLGVAMAEEDHRFVGSALPLDDVDSTAVDLAGRFAELVERLTALLDELEGVRPASAWFDALDRALLLLTAADPADAWQEVGARAVLTEARTSAAGADVPLRLPDVVALLDPYLAGRPTRTGFRTGALTVCSLEPMRAVPHRVVCLLGLDDGVFPRAGAPDGDDVLARDPLVGERDRRAEDRQLFLDAVTAAGDHLLIVHSGADERTGAPRPPAVPVGELLDAVDEAVELPGGRPAREALVVHHPLQTVDERNFVPGALGRPGPFSFDDVDRAAAVVARSPRRPRPPLLGAPLPPLDEPVLDLDDLVAALEHPVKAFVRRRLGVLVPGEVEDLDDRLPLTLAPLDGWATGDRLLAAVLDGVDLDRAAAAERRRGKVPPGNLGGAALADVATRVAAVAAAAVPVLGAPATTVDVTVPLPGGRVLTGTVPGVHGDVLVRAVYARLGAKHRLRAWVRLLALVAGPEAPPVRGAATVGRGPGTRATAATSWLTPPSPDDARRLLADLVAVRDRAMCAPLPLPVAAAGTYAQRRHGHDDPAGALADAQQVLRDRFEHTDEYHVLAWGDGFTLTGVAGDPTPADRAAWPDEPTLLGALARTVWDALLTHEGRGPA</sequence>
<dbReference type="NCBIfam" id="TIGR01450">
    <property type="entry name" value="recC"/>
    <property type="match status" value="1"/>
</dbReference>
<dbReference type="RefSeq" id="WP_256791061.1">
    <property type="nucleotide sequence ID" value="NZ_CP101989.1"/>
</dbReference>
<comment type="function">
    <text evidence="10">A helicase/nuclease that prepares dsDNA breaks (DSB) for recombinational DNA repair. Binds to DSBs and unwinds DNA via a highly rapid and processive ATP-dependent bidirectional helicase activity. Unwinds dsDNA until it encounters a Chi (crossover hotspot instigator) sequence from the 3' direction. Cuts ssDNA a few nucleotides 3' to the Chi site. The properties and activities of the enzyme are changed at Chi. The Chi-altered holoenzyme produces a long 3'-ssDNA overhang and facilitates RecA-binding to the ssDNA for homologous DNA recombination and repair. Holoenzyme degrades any linearized DNA that is unable to undergo homologous recombination. In the holoenzyme this subunit recognizes the wild-type Chi sequence, and when added to isolated RecB increases its ATP-dependent helicase processivity.</text>
</comment>
<keyword evidence="4 10" id="KW-0378">Hydrolase</keyword>
<reference evidence="12 13" key="1">
    <citation type="submission" date="2022-07" db="EMBL/GenBank/DDBJ databases">
        <title>Novel species in genus cellulomonas.</title>
        <authorList>
            <person name="Ye L."/>
        </authorList>
    </citation>
    <scope>NUCLEOTIDE SEQUENCE [LARGE SCALE GENOMIC DNA]</scope>
    <source>
        <strain evidence="13">zg-Y908</strain>
    </source>
</reference>
<proteinExistence type="inferred from homology"/>
<evidence type="ECO:0000256" key="2">
    <source>
        <dbReference type="ARBA" id="ARBA00022741"/>
    </source>
</evidence>
<evidence type="ECO:0000256" key="10">
    <source>
        <dbReference type="HAMAP-Rule" id="MF_01486"/>
    </source>
</evidence>
<dbReference type="Pfam" id="PF04257">
    <property type="entry name" value="Exonuc_V_gamma"/>
    <property type="match status" value="1"/>
</dbReference>